<dbReference type="SUPFAM" id="SSF82784">
    <property type="entry name" value="OsmC-like"/>
    <property type="match status" value="1"/>
</dbReference>
<evidence type="ECO:0000313" key="1">
    <source>
        <dbReference type="EMBL" id="MFC7318997.1"/>
    </source>
</evidence>
<name>A0ABD6AFF9_9EURY</name>
<keyword evidence="1" id="KW-0575">Peroxidase</keyword>
<comment type="caution">
    <text evidence="1">The sequence shown here is derived from an EMBL/GenBank/DDBJ whole genome shotgun (WGS) entry which is preliminary data.</text>
</comment>
<dbReference type="AlphaFoldDB" id="A0ABD6AFF9"/>
<reference evidence="1 2" key="1">
    <citation type="journal article" date="2019" name="Int. J. Syst. Evol. Microbiol.">
        <title>The Global Catalogue of Microorganisms (GCM) 10K type strain sequencing project: providing services to taxonomists for standard genome sequencing and annotation.</title>
        <authorList>
            <consortium name="The Broad Institute Genomics Platform"/>
            <consortium name="The Broad Institute Genome Sequencing Center for Infectious Disease"/>
            <person name="Wu L."/>
            <person name="Ma J."/>
        </authorList>
    </citation>
    <scope>NUCLEOTIDE SEQUENCE [LARGE SCALE GENOMIC DNA]</scope>
    <source>
        <strain evidence="1 2">PSR21</strain>
    </source>
</reference>
<sequence>MNDREPFTAELRVSSEDTYKTATLRGKHELVADEPTWLPGGLAGHDDHPAPVDYLVMSLASCQVSVLVQCLERNGVDTYRIECNAVVDEYYRDDDHPEEMPPHTALRLGHITVEMVLTTTAAYRDQADQCLITYDQGCIVGQSLSGGIDYTPLTALEIVDSPLGTVDEQ</sequence>
<dbReference type="RefSeq" id="WP_276306165.1">
    <property type="nucleotide sequence ID" value="NZ_CP119993.1"/>
</dbReference>
<dbReference type="InterPro" id="IPR003718">
    <property type="entry name" value="OsmC/Ohr_fam"/>
</dbReference>
<dbReference type="InterPro" id="IPR015946">
    <property type="entry name" value="KH_dom-like_a/b"/>
</dbReference>
<evidence type="ECO:0000313" key="2">
    <source>
        <dbReference type="Proteomes" id="UP001596547"/>
    </source>
</evidence>
<proteinExistence type="predicted"/>
<dbReference type="GO" id="GO:0004601">
    <property type="term" value="F:peroxidase activity"/>
    <property type="evidence" value="ECO:0007669"/>
    <property type="project" value="UniProtKB-KW"/>
</dbReference>
<dbReference type="Proteomes" id="UP001596547">
    <property type="component" value="Unassembled WGS sequence"/>
</dbReference>
<protein>
    <submittedName>
        <fullName evidence="1">OsmC family protein</fullName>
        <ecNumber evidence="1">1.11.1.-</ecNumber>
    </submittedName>
</protein>
<dbReference type="InterPro" id="IPR036102">
    <property type="entry name" value="OsmC/Ohrsf"/>
</dbReference>
<accession>A0ABD6AFF9</accession>
<organism evidence="1 2">
    <name type="scientific">Halomarina halobia</name>
    <dbReference type="NCBI Taxonomy" id="3033386"/>
    <lineage>
        <taxon>Archaea</taxon>
        <taxon>Methanobacteriati</taxon>
        <taxon>Methanobacteriota</taxon>
        <taxon>Stenosarchaea group</taxon>
        <taxon>Halobacteria</taxon>
        <taxon>Halobacteriales</taxon>
        <taxon>Natronomonadaceae</taxon>
        <taxon>Halomarina</taxon>
    </lineage>
</organism>
<gene>
    <name evidence="1" type="ORF">ACFQPE_19680</name>
</gene>
<dbReference type="GeneID" id="79317816"/>
<keyword evidence="1" id="KW-0560">Oxidoreductase</keyword>
<dbReference type="EC" id="1.11.1.-" evidence="1"/>
<dbReference type="Gene3D" id="3.30.300.20">
    <property type="match status" value="1"/>
</dbReference>
<dbReference type="EMBL" id="JBHTBF010000003">
    <property type="protein sequence ID" value="MFC7318997.1"/>
    <property type="molecule type" value="Genomic_DNA"/>
</dbReference>
<keyword evidence="2" id="KW-1185">Reference proteome</keyword>
<dbReference type="Pfam" id="PF02566">
    <property type="entry name" value="OsmC"/>
    <property type="match status" value="1"/>
</dbReference>